<keyword evidence="2" id="KW-0472">Membrane</keyword>
<protein>
    <submittedName>
        <fullName evidence="3">Uncharacterized protein</fullName>
    </submittedName>
</protein>
<feature type="transmembrane region" description="Helical" evidence="2">
    <location>
        <begin position="60"/>
        <end position="79"/>
    </location>
</feature>
<evidence type="ECO:0000256" key="2">
    <source>
        <dbReference type="SAM" id="Phobius"/>
    </source>
</evidence>
<dbReference type="RefSeq" id="WP_191841501.1">
    <property type="nucleotide sequence ID" value="NZ_BAAALB010000012.1"/>
</dbReference>
<feature type="compositionally biased region" description="Low complexity" evidence="1">
    <location>
        <begin position="91"/>
        <end position="114"/>
    </location>
</feature>
<dbReference type="Proteomes" id="UP000619293">
    <property type="component" value="Unassembled WGS sequence"/>
</dbReference>
<keyword evidence="4" id="KW-1185">Reference proteome</keyword>
<gene>
    <name evidence="3" type="ORF">Cch02nite_43310</name>
</gene>
<reference evidence="3 4" key="1">
    <citation type="submission" date="2021-01" db="EMBL/GenBank/DDBJ databases">
        <title>Whole genome shotgun sequence of Catellatospora chokoriensis NBRC 107358.</title>
        <authorList>
            <person name="Komaki H."/>
            <person name="Tamura T."/>
        </authorList>
    </citation>
    <scope>NUCLEOTIDE SEQUENCE [LARGE SCALE GENOMIC DNA]</scope>
    <source>
        <strain evidence="3 4">NBRC 107358</strain>
    </source>
</reference>
<proteinExistence type="predicted"/>
<name>A0A8J3JTP1_9ACTN</name>
<keyword evidence="2" id="KW-0812">Transmembrane</keyword>
<feature type="region of interest" description="Disordered" evidence="1">
    <location>
        <begin position="1"/>
        <end position="21"/>
    </location>
</feature>
<dbReference type="EMBL" id="BONG01000026">
    <property type="protein sequence ID" value="GIF90887.1"/>
    <property type="molecule type" value="Genomic_DNA"/>
</dbReference>
<evidence type="ECO:0000256" key="1">
    <source>
        <dbReference type="SAM" id="MobiDB-lite"/>
    </source>
</evidence>
<accession>A0A8J3JTP1</accession>
<dbReference type="AlphaFoldDB" id="A0A8J3JTP1"/>
<comment type="caution">
    <text evidence="3">The sequence shown here is derived from an EMBL/GenBank/DDBJ whole genome shotgun (WGS) entry which is preliminary data.</text>
</comment>
<sequence length="122" mass="12575">MTLRRFSNGAQRGAGNRPDGAVPHSPQALVALLGALVVLVIGIALLAVLVVGILDGVPSTGVLLLGALTIGVFALAARLGHVALTLRRQAAAPARTARARQAPPQRPSRVAVRPRPQPRPRG</sequence>
<organism evidence="3 4">
    <name type="scientific">Catellatospora chokoriensis</name>
    <dbReference type="NCBI Taxonomy" id="310353"/>
    <lineage>
        <taxon>Bacteria</taxon>
        <taxon>Bacillati</taxon>
        <taxon>Actinomycetota</taxon>
        <taxon>Actinomycetes</taxon>
        <taxon>Micromonosporales</taxon>
        <taxon>Micromonosporaceae</taxon>
        <taxon>Catellatospora</taxon>
    </lineage>
</organism>
<keyword evidence="2" id="KW-1133">Transmembrane helix</keyword>
<evidence type="ECO:0000313" key="4">
    <source>
        <dbReference type="Proteomes" id="UP000619293"/>
    </source>
</evidence>
<evidence type="ECO:0000313" key="3">
    <source>
        <dbReference type="EMBL" id="GIF90887.1"/>
    </source>
</evidence>
<feature type="transmembrane region" description="Helical" evidence="2">
    <location>
        <begin position="29"/>
        <end position="54"/>
    </location>
</feature>
<feature type="region of interest" description="Disordered" evidence="1">
    <location>
        <begin position="91"/>
        <end position="122"/>
    </location>
</feature>